<dbReference type="Proteomes" id="UP000196255">
    <property type="component" value="Unassembled WGS sequence"/>
</dbReference>
<reference evidence="2" key="1">
    <citation type="submission" date="2017-04" db="EMBL/GenBank/DDBJ databases">
        <title>Function of individual gut microbiota members based on whole genome sequencing of pure cultures obtained from chicken caecum.</title>
        <authorList>
            <person name="Medvecky M."/>
            <person name="Cejkova D."/>
            <person name="Polansky O."/>
            <person name="Karasova D."/>
            <person name="Kubasova T."/>
            <person name="Cizek A."/>
            <person name="Rychlik I."/>
        </authorList>
    </citation>
    <scope>NUCLEOTIDE SEQUENCE [LARGE SCALE GENOMIC DNA]</scope>
    <source>
        <strain evidence="2">An84</strain>
    </source>
</reference>
<evidence type="ECO:0000313" key="1">
    <source>
        <dbReference type="EMBL" id="OUN18165.1"/>
    </source>
</evidence>
<sequence>MILNEQYVDIRTEDFNKLISETKADAQYYQTLMIGFSICFLTVKIGKEVGSLFNLYNKF</sequence>
<comment type="caution">
    <text evidence="1">The sequence shown here is derived from an EMBL/GenBank/DDBJ whole genome shotgun (WGS) entry which is preliminary data.</text>
</comment>
<evidence type="ECO:0000313" key="2">
    <source>
        <dbReference type="Proteomes" id="UP000196255"/>
    </source>
</evidence>
<proteinExistence type="predicted"/>
<name>A0AB36MGW7_9LACO</name>
<dbReference type="EMBL" id="NFHF01000015">
    <property type="protein sequence ID" value="OUN18165.1"/>
    <property type="molecule type" value="Genomic_DNA"/>
</dbReference>
<protein>
    <submittedName>
        <fullName evidence="1">Uncharacterized protein</fullName>
    </submittedName>
</protein>
<gene>
    <name evidence="1" type="ORF">B5G36_07110</name>
</gene>
<dbReference type="AlphaFoldDB" id="A0AB36MGW7"/>
<organism evidence="1 2">
    <name type="scientific">Ligilactobacillus salivarius</name>
    <dbReference type="NCBI Taxonomy" id="1624"/>
    <lineage>
        <taxon>Bacteria</taxon>
        <taxon>Bacillati</taxon>
        <taxon>Bacillota</taxon>
        <taxon>Bacilli</taxon>
        <taxon>Lactobacillales</taxon>
        <taxon>Lactobacillaceae</taxon>
        <taxon>Ligilactobacillus</taxon>
    </lineage>
</organism>
<accession>A0AB36MGW7</accession>